<proteinExistence type="predicted"/>
<name>A0A8S5LFK5_9CAUD</name>
<evidence type="ECO:0000313" key="1">
    <source>
        <dbReference type="EMBL" id="DAD68703.1"/>
    </source>
</evidence>
<sequence length="31" mass="3581">MTVLYCIREKFKASILFHNPPLMYGIGAGFY</sequence>
<reference evidence="1" key="1">
    <citation type="journal article" date="2021" name="Proc. Natl. Acad. Sci. U.S.A.">
        <title>A Catalog of Tens of Thousands of Viruses from Human Metagenomes Reveals Hidden Associations with Chronic Diseases.</title>
        <authorList>
            <person name="Tisza M.J."/>
            <person name="Buck C.B."/>
        </authorList>
    </citation>
    <scope>NUCLEOTIDE SEQUENCE</scope>
    <source>
        <strain evidence="1">CtlXU33</strain>
    </source>
</reference>
<organism evidence="1">
    <name type="scientific">Siphoviridae sp. ctlXU33</name>
    <dbReference type="NCBI Taxonomy" id="2823598"/>
    <lineage>
        <taxon>Viruses</taxon>
        <taxon>Duplodnaviria</taxon>
        <taxon>Heunggongvirae</taxon>
        <taxon>Uroviricota</taxon>
        <taxon>Caudoviricetes</taxon>
    </lineage>
</organism>
<protein>
    <submittedName>
        <fullName evidence="1">Uncharacterized protein</fullName>
    </submittedName>
</protein>
<dbReference type="EMBL" id="BK014706">
    <property type="protein sequence ID" value="DAD68703.1"/>
    <property type="molecule type" value="Genomic_DNA"/>
</dbReference>
<accession>A0A8S5LFK5</accession>